<feature type="transmembrane region" description="Helical" evidence="15">
    <location>
        <begin position="57"/>
        <end position="80"/>
    </location>
</feature>
<evidence type="ECO:0000256" key="14">
    <source>
        <dbReference type="SAM" id="MobiDB-lite"/>
    </source>
</evidence>
<evidence type="ECO:0000313" key="18">
    <source>
        <dbReference type="EMBL" id="KAK6625886.1"/>
    </source>
</evidence>
<keyword evidence="12" id="KW-0325">Glycoprotein</keyword>
<evidence type="ECO:0000256" key="11">
    <source>
        <dbReference type="ARBA" id="ARBA00023136"/>
    </source>
</evidence>
<dbReference type="FunFam" id="3.40.50.300:FF:000205">
    <property type="entry name" value="ABC transporter B family member 4"/>
    <property type="match status" value="1"/>
</dbReference>
<dbReference type="EMBL" id="JAWJWE010000037">
    <property type="protein sequence ID" value="KAK6625886.1"/>
    <property type="molecule type" value="Genomic_DNA"/>
</dbReference>
<evidence type="ECO:0000256" key="6">
    <source>
        <dbReference type="ARBA" id="ARBA00022737"/>
    </source>
</evidence>
<evidence type="ECO:0000259" key="16">
    <source>
        <dbReference type="PROSITE" id="PS50893"/>
    </source>
</evidence>
<keyword evidence="10 15" id="KW-1133">Transmembrane helix</keyword>
<keyword evidence="7" id="KW-0547">Nucleotide-binding</keyword>
<keyword evidence="4" id="KW-0813">Transport</keyword>
<evidence type="ECO:0000256" key="9">
    <source>
        <dbReference type="ARBA" id="ARBA00022967"/>
    </source>
</evidence>
<feature type="transmembrane region" description="Helical" evidence="15">
    <location>
        <begin position="729"/>
        <end position="753"/>
    </location>
</feature>
<dbReference type="GO" id="GO:0015421">
    <property type="term" value="F:ABC-type oligopeptide transporter activity"/>
    <property type="evidence" value="ECO:0007669"/>
    <property type="project" value="TreeGrafter"/>
</dbReference>
<comment type="catalytic activity">
    <reaction evidence="13">
        <text>ATP + H2O + xenobioticSide 1 = ADP + phosphate + xenobioticSide 2.</text>
        <dbReference type="EC" id="7.6.2.2"/>
    </reaction>
</comment>
<dbReference type="PROSITE" id="PS50929">
    <property type="entry name" value="ABC_TM1F"/>
    <property type="match status" value="2"/>
</dbReference>
<feature type="compositionally biased region" description="Basic and acidic residues" evidence="14">
    <location>
        <begin position="698"/>
        <end position="711"/>
    </location>
</feature>
<dbReference type="FunFam" id="1.20.1560.10:FF:000018">
    <property type="entry name" value="ATP-binding cassette subfamily B member 11"/>
    <property type="match status" value="1"/>
</dbReference>
<comment type="similarity">
    <text evidence="2">Belongs to the ABC transporter superfamily. ABCB family. Multidrug resistance exporter (TC 3.A.1.201) subfamily.</text>
</comment>
<gene>
    <name evidence="18" type="ORF">RUM43_006185</name>
</gene>
<dbReference type="SUPFAM" id="SSF90123">
    <property type="entry name" value="ABC transporter transmembrane region"/>
    <property type="match status" value="2"/>
</dbReference>
<evidence type="ECO:0000256" key="5">
    <source>
        <dbReference type="ARBA" id="ARBA00022692"/>
    </source>
</evidence>
<dbReference type="GO" id="GO:0008559">
    <property type="term" value="F:ABC-type xenobiotic transporter activity"/>
    <property type="evidence" value="ECO:0007669"/>
    <property type="project" value="UniProtKB-EC"/>
</dbReference>
<evidence type="ECO:0000256" key="7">
    <source>
        <dbReference type="ARBA" id="ARBA00022741"/>
    </source>
</evidence>
<dbReference type="InterPro" id="IPR003593">
    <property type="entry name" value="AAA+_ATPase"/>
</dbReference>
<keyword evidence="8" id="KW-0067">ATP-binding</keyword>
<keyword evidence="11 15" id="KW-0472">Membrane</keyword>
<feature type="transmembrane region" description="Helical" evidence="15">
    <location>
        <begin position="207"/>
        <end position="227"/>
    </location>
</feature>
<dbReference type="GO" id="GO:0005743">
    <property type="term" value="C:mitochondrial inner membrane"/>
    <property type="evidence" value="ECO:0007669"/>
    <property type="project" value="TreeGrafter"/>
</dbReference>
<dbReference type="Proteomes" id="UP001372834">
    <property type="component" value="Unassembled WGS sequence"/>
</dbReference>
<dbReference type="SUPFAM" id="SSF52540">
    <property type="entry name" value="P-loop containing nucleoside triphosphate hydrolases"/>
    <property type="match status" value="2"/>
</dbReference>
<feature type="region of interest" description="Disordered" evidence="14">
    <location>
        <begin position="691"/>
        <end position="712"/>
    </location>
</feature>
<feature type="region of interest" description="Disordered" evidence="14">
    <location>
        <begin position="1"/>
        <end position="20"/>
    </location>
</feature>
<comment type="caution">
    <text evidence="18">The sequence shown here is derived from an EMBL/GenBank/DDBJ whole genome shotgun (WGS) entry which is preliminary data.</text>
</comment>
<dbReference type="GO" id="GO:0097254">
    <property type="term" value="P:renal tubular secretion"/>
    <property type="evidence" value="ECO:0007669"/>
    <property type="project" value="UniProtKB-ARBA"/>
</dbReference>
<feature type="transmembrane region" description="Helical" evidence="15">
    <location>
        <begin position="960"/>
        <end position="980"/>
    </location>
</feature>
<evidence type="ECO:0000313" key="19">
    <source>
        <dbReference type="Proteomes" id="UP001372834"/>
    </source>
</evidence>
<dbReference type="GO" id="GO:0016887">
    <property type="term" value="F:ATP hydrolysis activity"/>
    <property type="evidence" value="ECO:0007669"/>
    <property type="project" value="InterPro"/>
</dbReference>
<keyword evidence="9" id="KW-1278">Translocase</keyword>
<evidence type="ECO:0000256" key="12">
    <source>
        <dbReference type="ARBA" id="ARBA00023180"/>
    </source>
</evidence>
<dbReference type="InterPro" id="IPR036640">
    <property type="entry name" value="ABC1_TM_sf"/>
</dbReference>
<feature type="domain" description="ABC transmembrane type-1" evidence="17">
    <location>
        <begin position="729"/>
        <end position="1020"/>
    </location>
</feature>
<feature type="transmembrane region" description="Helical" evidence="15">
    <location>
        <begin position="310"/>
        <end position="333"/>
    </location>
</feature>
<dbReference type="Gene3D" id="3.40.50.300">
    <property type="entry name" value="P-loop containing nucleotide triphosphate hydrolases"/>
    <property type="match status" value="2"/>
</dbReference>
<dbReference type="SMART" id="SM00382">
    <property type="entry name" value="AAA"/>
    <property type="match status" value="2"/>
</dbReference>
<keyword evidence="5 15" id="KW-0812">Transmembrane</keyword>
<evidence type="ECO:0000256" key="4">
    <source>
        <dbReference type="ARBA" id="ARBA00022448"/>
    </source>
</evidence>
<organism evidence="18 19">
    <name type="scientific">Polyplax serrata</name>
    <name type="common">Common mouse louse</name>
    <dbReference type="NCBI Taxonomy" id="468196"/>
    <lineage>
        <taxon>Eukaryota</taxon>
        <taxon>Metazoa</taxon>
        <taxon>Ecdysozoa</taxon>
        <taxon>Arthropoda</taxon>
        <taxon>Hexapoda</taxon>
        <taxon>Insecta</taxon>
        <taxon>Pterygota</taxon>
        <taxon>Neoptera</taxon>
        <taxon>Paraneoptera</taxon>
        <taxon>Psocodea</taxon>
        <taxon>Troctomorpha</taxon>
        <taxon>Phthiraptera</taxon>
        <taxon>Anoplura</taxon>
        <taxon>Polyplacidae</taxon>
        <taxon>Polyplax</taxon>
    </lineage>
</organism>
<dbReference type="InterPro" id="IPR027417">
    <property type="entry name" value="P-loop_NTPase"/>
</dbReference>
<evidence type="ECO:0000256" key="3">
    <source>
        <dbReference type="ARBA" id="ARBA00012191"/>
    </source>
</evidence>
<evidence type="ECO:0000256" key="13">
    <source>
        <dbReference type="ARBA" id="ARBA00034018"/>
    </source>
</evidence>
<dbReference type="PANTHER" id="PTHR43394">
    <property type="entry name" value="ATP-DEPENDENT PERMEASE MDL1, MITOCHONDRIAL"/>
    <property type="match status" value="1"/>
</dbReference>
<feature type="transmembrane region" description="Helical" evidence="15">
    <location>
        <begin position="1000"/>
        <end position="1018"/>
    </location>
</feature>
<sequence length="1281" mass="140760">MDKNSVGDNSTVANDKKKTEKNSLAAEFTVPPVEKSKTEPQLSFFKIFKFASGWEKVYLYIGVTFSVLSGFLLPVIIIFYGEYTTLLIDRNTPNQTTVTPTIITPWFNGGRQTNGTPEDVVLAIKEDAVAFGIGFTLISILQFLVSFIHVTSFNYSAVVQISKLRRRVFKALLSQDISWFDCHNASSYPVKMMESLDKMQEGIGEKIGIFINLVMGFLISVTMAFFYGWKLTLVMLTCAPVLTVSQAMVCKVQSTLKEKEIEAYGKAGAVAKEVFSSIKTVMAFNGEKKEIERFQNELEASHKAGIRRGYLSGIGGGVMWFITYSCYAIAFWYGVSLILESRLSGNFEYTPSVLLITFYGVLVGAIQLGQSAPHLEAFAAARGAATSVFSILERTSAIDSLATSGKELSSIKGEVILKDVSFHYPSRPEVQVLKNVNLHIKCGEKVALVGASGSGKSTIIQLLQRFYDPSQGTILLDGTQVQELNVRWMRQQFGIVGQEPSLFATTIYENIKHGLDSATKEDIEKAAALADAHDFIMKLPDGYQTILGVKGSQISGGQKQRIAIARALIRNPKILLLDEPTSALDSASESKVEETLEKASKGRTTIVVTHKLSAIAKADRILVLSGGEIVEEGNHEALVARKGHYYKLLEMQKKNEKNDGDTEDDISSESNWRTSEIDALTDHKQHTIPNGSQVLSVEKAENQTKGSEKPPPEVLPSFLKILKYNKPEWWAILLGTLSTIIVGSNVTGLAVLFGELYGVLSNSDADYVNEVTAYYSGFLFGFGVVVGVATFLQSYMLNYAGVNLTSRFRKLGFAVILSQEASWFDEEGNQASVLCTKLSGDASDIQGATGSRIGVIVQSIATVLSGVVVGFIYSWKMTLMSLVSGPMIFFGMYYEGKIIEGQSILEKSSLDDATKISVEAISNIRTVASFGREQYFLDRYNEILSKSEGGMKVKSRWRGAIFALGLSATYLGYAIALWYGGYLVADKEVHYKDVIKVTEAILFGMWVLGQSLAFAPNFTQAKISASRLFKLINRTPKLVDGQIEKDENWKAEGNFKLSNVEFTYRTRPDIQVLRGLDLDISKGQSIALVGPSGCGKSTVIQLLQRLYDPSAGKIYIDNEDISSLKISTLRRQFGIVSQEPVLFDRTIAENIAYGDNSREVTEAEVISAAKSANIHDFIVSLPLGYETRVGADGGHLSGGQRQRVAIARALVRNPKVLLLDEATSALDAESESVVQATLDNVAFGRTSITVGHRLGAIKKADVIYRIDKGRISRRMHREKDK</sequence>
<feature type="domain" description="ABC transmembrane type-1" evidence="17">
    <location>
        <begin position="61"/>
        <end position="380"/>
    </location>
</feature>
<evidence type="ECO:0000256" key="15">
    <source>
        <dbReference type="SAM" id="Phobius"/>
    </source>
</evidence>
<dbReference type="FunFam" id="3.40.50.300:FF:000479">
    <property type="entry name" value="Multidrug resistance protein 1A"/>
    <property type="match status" value="1"/>
</dbReference>
<name>A0AAN8RV77_POLSC</name>
<feature type="domain" description="ABC transporter" evidence="16">
    <location>
        <begin position="415"/>
        <end position="651"/>
    </location>
</feature>
<evidence type="ECO:0000256" key="1">
    <source>
        <dbReference type="ARBA" id="ARBA00004141"/>
    </source>
</evidence>
<dbReference type="EC" id="7.6.2.2" evidence="3"/>
<dbReference type="Pfam" id="PF00005">
    <property type="entry name" value="ABC_tran"/>
    <property type="match status" value="2"/>
</dbReference>
<comment type="subcellular location">
    <subcellularLocation>
        <location evidence="1">Membrane</location>
        <topology evidence="1">Multi-pass membrane protein</topology>
    </subcellularLocation>
</comment>
<feature type="domain" description="ABC transporter" evidence="16">
    <location>
        <begin position="1055"/>
        <end position="1281"/>
    </location>
</feature>
<dbReference type="PANTHER" id="PTHR43394:SF27">
    <property type="entry name" value="ATP-DEPENDENT TRANSLOCASE ABCB1-LIKE"/>
    <property type="match status" value="1"/>
</dbReference>
<dbReference type="PROSITE" id="PS00211">
    <property type="entry name" value="ABC_TRANSPORTER_1"/>
    <property type="match status" value="2"/>
</dbReference>
<dbReference type="CDD" id="cd18578">
    <property type="entry name" value="ABC_6TM_Pgp_ABCB1_D2_like"/>
    <property type="match status" value="1"/>
</dbReference>
<reference evidence="18 19" key="1">
    <citation type="submission" date="2023-10" db="EMBL/GenBank/DDBJ databases">
        <title>Genomes of two closely related lineages of the louse Polyplax serrata with different host specificities.</title>
        <authorList>
            <person name="Martinu J."/>
            <person name="Tarabai H."/>
            <person name="Stefka J."/>
            <person name="Hypsa V."/>
        </authorList>
    </citation>
    <scope>NUCLEOTIDE SEQUENCE [LARGE SCALE GENOMIC DNA]</scope>
    <source>
        <strain evidence="18">HR10_N</strain>
    </source>
</reference>
<dbReference type="InterPro" id="IPR011527">
    <property type="entry name" value="ABC1_TM_dom"/>
</dbReference>
<dbReference type="GO" id="GO:0017085">
    <property type="term" value="P:response to insecticide"/>
    <property type="evidence" value="ECO:0007669"/>
    <property type="project" value="UniProtKB-ARBA"/>
</dbReference>
<dbReference type="Gene3D" id="1.20.1560.10">
    <property type="entry name" value="ABC transporter type 1, transmembrane domain"/>
    <property type="match status" value="1"/>
</dbReference>
<dbReference type="InterPro" id="IPR039421">
    <property type="entry name" value="Type_1_exporter"/>
</dbReference>
<proteinExistence type="inferred from homology"/>
<evidence type="ECO:0000256" key="2">
    <source>
        <dbReference type="ARBA" id="ARBA00007577"/>
    </source>
</evidence>
<dbReference type="GO" id="GO:0090374">
    <property type="term" value="P:oligopeptide export from mitochondrion"/>
    <property type="evidence" value="ECO:0007669"/>
    <property type="project" value="TreeGrafter"/>
</dbReference>
<dbReference type="PROSITE" id="PS50893">
    <property type="entry name" value="ABC_TRANSPORTER_2"/>
    <property type="match status" value="2"/>
</dbReference>
<dbReference type="Pfam" id="PF00664">
    <property type="entry name" value="ABC_membrane"/>
    <property type="match status" value="2"/>
</dbReference>
<protein>
    <recommendedName>
        <fullName evidence="3">ABC-type xenobiotic transporter</fullName>
        <ecNumber evidence="3">7.6.2.2</ecNumber>
    </recommendedName>
</protein>
<dbReference type="InterPro" id="IPR003439">
    <property type="entry name" value="ABC_transporter-like_ATP-bd"/>
</dbReference>
<evidence type="ECO:0000256" key="10">
    <source>
        <dbReference type="ARBA" id="ARBA00022989"/>
    </source>
</evidence>
<accession>A0AAN8RV77</accession>
<keyword evidence="6" id="KW-0677">Repeat</keyword>
<dbReference type="GO" id="GO:0005524">
    <property type="term" value="F:ATP binding"/>
    <property type="evidence" value="ECO:0007669"/>
    <property type="project" value="UniProtKB-KW"/>
</dbReference>
<feature type="transmembrane region" description="Helical" evidence="15">
    <location>
        <begin position="853"/>
        <end position="873"/>
    </location>
</feature>
<feature type="transmembrane region" description="Helical" evidence="15">
    <location>
        <begin position="773"/>
        <end position="800"/>
    </location>
</feature>
<feature type="transmembrane region" description="Helical" evidence="15">
    <location>
        <begin position="353"/>
        <end position="369"/>
    </location>
</feature>
<dbReference type="CDD" id="cd03249">
    <property type="entry name" value="ABC_MTABC3_MDL1_MDL2"/>
    <property type="match status" value="2"/>
</dbReference>
<dbReference type="CDD" id="cd18577">
    <property type="entry name" value="ABC_6TM_Pgp_ABCB1_D1_like"/>
    <property type="match status" value="1"/>
</dbReference>
<evidence type="ECO:0000256" key="8">
    <source>
        <dbReference type="ARBA" id="ARBA00022840"/>
    </source>
</evidence>
<evidence type="ECO:0000259" key="17">
    <source>
        <dbReference type="PROSITE" id="PS50929"/>
    </source>
</evidence>
<feature type="transmembrane region" description="Helical" evidence="15">
    <location>
        <begin position="128"/>
        <end position="157"/>
    </location>
</feature>
<dbReference type="InterPro" id="IPR017871">
    <property type="entry name" value="ABC_transporter-like_CS"/>
</dbReference>
<feature type="compositionally biased region" description="Polar residues" evidence="14">
    <location>
        <begin position="1"/>
        <end position="13"/>
    </location>
</feature>